<comment type="caution">
    <text evidence="2">The sequence shown here is derived from an EMBL/GenBank/DDBJ whole genome shotgun (WGS) entry which is preliminary data.</text>
</comment>
<dbReference type="PANTHER" id="PTHR35191">
    <property type="entry name" value="PROPHAGE SIDE TAIL FIBER PROTEIN HOMOLOG STFQ-RELATED"/>
    <property type="match status" value="1"/>
</dbReference>
<dbReference type="Gene3D" id="2.60.40.3940">
    <property type="match status" value="1"/>
</dbReference>
<dbReference type="InterPro" id="IPR054075">
    <property type="entry name" value="Gp53-like_C"/>
</dbReference>
<feature type="domain" description="Putative tail fiber protein gp53-like C-terminal" evidence="1">
    <location>
        <begin position="267"/>
        <end position="353"/>
    </location>
</feature>
<evidence type="ECO:0000313" key="2">
    <source>
        <dbReference type="EMBL" id="KWK69550.1"/>
    </source>
</evidence>
<dbReference type="Pfam" id="PF21882">
    <property type="entry name" value="Gp53-like_C"/>
    <property type="match status" value="1"/>
</dbReference>
<sequence length="353" mass="36624">MSNLIEVDRWENGIYQLETSDPVIGGPDGVDNLQAKQLANRTQFLKRLVEGGQSNLDAHANAADPHPQYATKADLAQRLAELVDQSPEALNTLKELANAMGNDPNFATTVMNEIAKKAPIDSPVFAGTTKAPTPPQFDSSTKLATTAFVQTALGNLQSFTMNSGTNATLTQAQAGGGWDICGACTITLPSTVGLPLGACYSFSVGAAVTFNCVGSDQIYFNDSTATTTSFVPVTGTAFRLVKINANQWLVFSEGRGSVSISANGYQKLPSGLIIQWGSVPNIPAGGSVTVNYPIAFPNGLLSISAIAGATGTASAAINGLMAGASSNPKALFVAWNGSSNLTTQMGAYISLGY</sequence>
<dbReference type="RefSeq" id="WP_060237093.1">
    <property type="nucleotide sequence ID" value="NZ_LPLU01000110.1"/>
</dbReference>
<reference evidence="2 3" key="1">
    <citation type="submission" date="2015-11" db="EMBL/GenBank/DDBJ databases">
        <title>Expanding the genomic diversity of Burkholderia species for the development of highly accurate diagnostics.</title>
        <authorList>
            <person name="Sahl J."/>
            <person name="Keim P."/>
            <person name="Wagner D."/>
        </authorList>
    </citation>
    <scope>NUCLEOTIDE SEQUENCE [LARGE SCALE GENOMIC DNA]</scope>
    <source>
        <strain evidence="2 3">MSMB782WGS</strain>
    </source>
</reference>
<proteinExistence type="predicted"/>
<name>A0A125JSD9_9BURK</name>
<accession>A0A125JSD9</accession>
<evidence type="ECO:0000259" key="1">
    <source>
        <dbReference type="Pfam" id="PF21882"/>
    </source>
</evidence>
<gene>
    <name evidence="2" type="ORF">WM16_23240</name>
</gene>
<evidence type="ECO:0000313" key="3">
    <source>
        <dbReference type="Proteomes" id="UP000065504"/>
    </source>
</evidence>
<dbReference type="AlphaFoldDB" id="A0A125JSD9"/>
<organism evidence="2 3">
    <name type="scientific">Burkholderia ubonensis</name>
    <dbReference type="NCBI Taxonomy" id="101571"/>
    <lineage>
        <taxon>Bacteria</taxon>
        <taxon>Pseudomonadati</taxon>
        <taxon>Pseudomonadota</taxon>
        <taxon>Betaproteobacteria</taxon>
        <taxon>Burkholderiales</taxon>
        <taxon>Burkholderiaceae</taxon>
        <taxon>Burkholderia</taxon>
        <taxon>Burkholderia cepacia complex</taxon>
    </lineage>
</organism>
<dbReference type="InterPro" id="IPR051934">
    <property type="entry name" value="Phage_Tail_Fiber_Structural"/>
</dbReference>
<protein>
    <recommendedName>
        <fullName evidence="1">Putative tail fiber protein gp53-like C-terminal domain-containing protein</fullName>
    </recommendedName>
</protein>
<dbReference type="Proteomes" id="UP000065504">
    <property type="component" value="Unassembled WGS sequence"/>
</dbReference>
<dbReference type="EMBL" id="LPLU01000110">
    <property type="protein sequence ID" value="KWK69550.1"/>
    <property type="molecule type" value="Genomic_DNA"/>
</dbReference>
<dbReference type="PANTHER" id="PTHR35191:SF1">
    <property type="entry name" value="PROPHAGE SIDE TAIL FIBER PROTEIN HOMOLOG STFQ-RELATED"/>
    <property type="match status" value="1"/>
</dbReference>